<organism evidence="2 3">
    <name type="scientific">Paludisphaera mucosa</name>
    <dbReference type="NCBI Taxonomy" id="3030827"/>
    <lineage>
        <taxon>Bacteria</taxon>
        <taxon>Pseudomonadati</taxon>
        <taxon>Planctomycetota</taxon>
        <taxon>Planctomycetia</taxon>
        <taxon>Isosphaerales</taxon>
        <taxon>Isosphaeraceae</taxon>
        <taxon>Paludisphaera</taxon>
    </lineage>
</organism>
<comment type="caution">
    <text evidence="2">The sequence shown here is derived from an EMBL/GenBank/DDBJ whole genome shotgun (WGS) entry which is preliminary data.</text>
</comment>
<keyword evidence="3" id="KW-1185">Reference proteome</keyword>
<reference evidence="2 3" key="1">
    <citation type="submission" date="2023-03" db="EMBL/GenBank/DDBJ databases">
        <title>Paludisphaera mucosa sp. nov. a novel planctomycete from northern fen.</title>
        <authorList>
            <person name="Ivanova A."/>
        </authorList>
    </citation>
    <scope>NUCLEOTIDE SEQUENCE [LARGE SCALE GENOMIC DNA]</scope>
    <source>
        <strain evidence="2 3">Pla2</strain>
    </source>
</reference>
<dbReference type="EMBL" id="JARRAG010000003">
    <property type="protein sequence ID" value="MDG3008095.1"/>
    <property type="molecule type" value="Genomic_DNA"/>
</dbReference>
<dbReference type="RefSeq" id="WP_277864423.1">
    <property type="nucleotide sequence ID" value="NZ_JARRAG010000003.1"/>
</dbReference>
<dbReference type="Proteomes" id="UP001216907">
    <property type="component" value="Unassembled WGS sequence"/>
</dbReference>
<proteinExistence type="predicted"/>
<evidence type="ECO:0000256" key="1">
    <source>
        <dbReference type="SAM" id="MobiDB-lite"/>
    </source>
</evidence>
<evidence type="ECO:0008006" key="4">
    <source>
        <dbReference type="Google" id="ProtNLM"/>
    </source>
</evidence>
<gene>
    <name evidence="2" type="ORF">PZE19_30385</name>
</gene>
<feature type="region of interest" description="Disordered" evidence="1">
    <location>
        <begin position="145"/>
        <end position="176"/>
    </location>
</feature>
<sequence length="176" mass="19276">MTDVDEIRRQMALIRHEMHHDVSNVVSDVGDAMDWRSVIRNHPYVALGVGLAVGYFVVPRRKTSAQRVQQVLAEASPQALAGLIPPTAAFTAPAPAKPAKPPRSLARRMVGWGVGLLWPLVGQSVQAYAAMWLENQLKQQLNLNLKPPGEYVPPSSSGRPGEPYDGETARRAARRV</sequence>
<evidence type="ECO:0000313" key="2">
    <source>
        <dbReference type="EMBL" id="MDG3008095.1"/>
    </source>
</evidence>
<evidence type="ECO:0000313" key="3">
    <source>
        <dbReference type="Proteomes" id="UP001216907"/>
    </source>
</evidence>
<accession>A0ABT6FL54</accession>
<name>A0ABT6FL54_9BACT</name>
<protein>
    <recommendedName>
        <fullName evidence="4">DUF883 domain-containing protein</fullName>
    </recommendedName>
</protein>